<name>A0A7S2G2Z7_9EUKA</name>
<evidence type="ECO:0000313" key="2">
    <source>
        <dbReference type="EMBL" id="CAD9429588.1"/>
    </source>
</evidence>
<feature type="compositionally biased region" description="Polar residues" evidence="1">
    <location>
        <begin position="7"/>
        <end position="21"/>
    </location>
</feature>
<evidence type="ECO:0000256" key="1">
    <source>
        <dbReference type="SAM" id="MobiDB-lite"/>
    </source>
</evidence>
<accession>A0A7S2G2Z7</accession>
<dbReference type="AlphaFoldDB" id="A0A7S2G2Z7"/>
<proteinExistence type="predicted"/>
<sequence length="156" mass="17501">MPGVRPQTDTNAVLTRPQSPEVSPKMKRKKRGADPDDIGEHGEEPRSSKRSACHLWPDPDQGSVVEDTIGDMPSTTSAISHLFAPHIDNDDLDGEFELPLPCKHNIALPMSYTNVDKNKLQLLAVARMWRPRLDEPKHAELACLMVLNTLRLLQHR</sequence>
<organism evidence="2">
    <name type="scientific">Haptolina brevifila</name>
    <dbReference type="NCBI Taxonomy" id="156173"/>
    <lineage>
        <taxon>Eukaryota</taxon>
        <taxon>Haptista</taxon>
        <taxon>Haptophyta</taxon>
        <taxon>Prymnesiophyceae</taxon>
        <taxon>Prymnesiales</taxon>
        <taxon>Prymnesiaceae</taxon>
        <taxon>Haptolina</taxon>
    </lineage>
</organism>
<feature type="region of interest" description="Disordered" evidence="1">
    <location>
        <begin position="1"/>
        <end position="63"/>
    </location>
</feature>
<gene>
    <name evidence="2" type="ORF">CBRE1094_LOCUS9955</name>
</gene>
<dbReference type="EMBL" id="HBGU01018316">
    <property type="protein sequence ID" value="CAD9429588.1"/>
    <property type="molecule type" value="Transcribed_RNA"/>
</dbReference>
<protein>
    <submittedName>
        <fullName evidence="2">Uncharacterized protein</fullName>
    </submittedName>
</protein>
<reference evidence="2" key="1">
    <citation type="submission" date="2021-01" db="EMBL/GenBank/DDBJ databases">
        <authorList>
            <person name="Corre E."/>
            <person name="Pelletier E."/>
            <person name="Niang G."/>
            <person name="Scheremetjew M."/>
            <person name="Finn R."/>
            <person name="Kale V."/>
            <person name="Holt S."/>
            <person name="Cochrane G."/>
            <person name="Meng A."/>
            <person name="Brown T."/>
            <person name="Cohen L."/>
        </authorList>
    </citation>
    <scope>NUCLEOTIDE SEQUENCE</scope>
    <source>
        <strain evidence="2">UTEX LB 985</strain>
    </source>
</reference>
<feature type="compositionally biased region" description="Basic and acidic residues" evidence="1">
    <location>
        <begin position="32"/>
        <end position="47"/>
    </location>
</feature>